<gene>
    <name evidence="1" type="ORF">COCON_G00177280</name>
</gene>
<name>A0A9Q1HSX4_CONCO</name>
<dbReference type="Proteomes" id="UP001152803">
    <property type="component" value="Unassembled WGS sequence"/>
</dbReference>
<proteinExistence type="predicted"/>
<evidence type="ECO:0000313" key="2">
    <source>
        <dbReference type="Proteomes" id="UP001152803"/>
    </source>
</evidence>
<keyword evidence="2" id="KW-1185">Reference proteome</keyword>
<organism evidence="1 2">
    <name type="scientific">Conger conger</name>
    <name type="common">Conger eel</name>
    <name type="synonym">Muraena conger</name>
    <dbReference type="NCBI Taxonomy" id="82655"/>
    <lineage>
        <taxon>Eukaryota</taxon>
        <taxon>Metazoa</taxon>
        <taxon>Chordata</taxon>
        <taxon>Craniata</taxon>
        <taxon>Vertebrata</taxon>
        <taxon>Euteleostomi</taxon>
        <taxon>Actinopterygii</taxon>
        <taxon>Neopterygii</taxon>
        <taxon>Teleostei</taxon>
        <taxon>Anguilliformes</taxon>
        <taxon>Congridae</taxon>
        <taxon>Conger</taxon>
    </lineage>
</organism>
<dbReference type="EMBL" id="JAFJMO010000013">
    <property type="protein sequence ID" value="KAJ8258716.1"/>
    <property type="molecule type" value="Genomic_DNA"/>
</dbReference>
<sequence>MDKEVFSVSSDMAASRNGDGSSLLDLDTGFLYSGSSIDLHQRLQVVRMSRSATAVEYPGLRSSALAPRCHPASACSPSLSPQVRSPLTWDHTPEPNGGLVVPVEVQSHPEIVVEYTGVGTSSLASRCHSASVLSASLALKVQSPPLTPLPFLRRCCRPHRVRGRS</sequence>
<protein>
    <submittedName>
        <fullName evidence="1">Uncharacterized protein</fullName>
    </submittedName>
</protein>
<reference evidence="1" key="1">
    <citation type="journal article" date="2023" name="Science">
        <title>Genome structures resolve the early diversification of teleost fishes.</title>
        <authorList>
            <person name="Parey E."/>
            <person name="Louis A."/>
            <person name="Montfort J."/>
            <person name="Bouchez O."/>
            <person name="Roques C."/>
            <person name="Iampietro C."/>
            <person name="Lluch J."/>
            <person name="Castinel A."/>
            <person name="Donnadieu C."/>
            <person name="Desvignes T."/>
            <person name="Floi Bucao C."/>
            <person name="Jouanno E."/>
            <person name="Wen M."/>
            <person name="Mejri S."/>
            <person name="Dirks R."/>
            <person name="Jansen H."/>
            <person name="Henkel C."/>
            <person name="Chen W.J."/>
            <person name="Zahm M."/>
            <person name="Cabau C."/>
            <person name="Klopp C."/>
            <person name="Thompson A.W."/>
            <person name="Robinson-Rechavi M."/>
            <person name="Braasch I."/>
            <person name="Lecointre G."/>
            <person name="Bobe J."/>
            <person name="Postlethwait J.H."/>
            <person name="Berthelot C."/>
            <person name="Roest Crollius H."/>
            <person name="Guiguen Y."/>
        </authorList>
    </citation>
    <scope>NUCLEOTIDE SEQUENCE</scope>
    <source>
        <strain evidence="1">Concon-B</strain>
    </source>
</reference>
<dbReference type="OrthoDB" id="8853457at2759"/>
<dbReference type="AlphaFoldDB" id="A0A9Q1HSX4"/>
<comment type="caution">
    <text evidence="1">The sequence shown here is derived from an EMBL/GenBank/DDBJ whole genome shotgun (WGS) entry which is preliminary data.</text>
</comment>
<evidence type="ECO:0000313" key="1">
    <source>
        <dbReference type="EMBL" id="KAJ8258716.1"/>
    </source>
</evidence>
<accession>A0A9Q1HSX4</accession>